<dbReference type="AlphaFoldDB" id="A0AAP9RDD2"/>
<dbReference type="GO" id="GO:0051880">
    <property type="term" value="F:G-quadruplex DNA binding"/>
    <property type="evidence" value="ECO:0007669"/>
    <property type="project" value="TreeGrafter"/>
</dbReference>
<accession>A0AAP9RDD2</accession>
<name>A0AAP9RDD2_CLOBU</name>
<dbReference type="SUPFAM" id="SSF48371">
    <property type="entry name" value="ARM repeat"/>
    <property type="match status" value="1"/>
</dbReference>
<evidence type="ECO:0000256" key="1">
    <source>
        <dbReference type="SAM" id="Coils"/>
    </source>
</evidence>
<dbReference type="GO" id="GO:0000722">
    <property type="term" value="P:telomere maintenance via recombination"/>
    <property type="evidence" value="ECO:0007669"/>
    <property type="project" value="TreeGrafter"/>
</dbReference>
<dbReference type="GO" id="GO:0043047">
    <property type="term" value="F:single-stranded telomeric DNA binding"/>
    <property type="evidence" value="ECO:0007669"/>
    <property type="project" value="TreeGrafter"/>
</dbReference>
<dbReference type="GeneID" id="92943753"/>
<protein>
    <submittedName>
        <fullName evidence="3">Phage tail tape measure protein</fullName>
    </submittedName>
</protein>
<dbReference type="InterPro" id="IPR016024">
    <property type="entry name" value="ARM-type_fold"/>
</dbReference>
<dbReference type="EMBL" id="CP040626">
    <property type="protein sequence ID" value="QMW90573.1"/>
    <property type="molecule type" value="Genomic_DNA"/>
</dbReference>
<keyword evidence="1" id="KW-0175">Coiled coil</keyword>
<dbReference type="PANTHER" id="PTHR18867">
    <property type="entry name" value="RAD50"/>
    <property type="match status" value="1"/>
</dbReference>
<evidence type="ECO:0000313" key="3">
    <source>
        <dbReference type="EMBL" id="QMW90573.1"/>
    </source>
</evidence>
<dbReference type="EMBL" id="CP040626">
    <property type="protein sequence ID" value="QMW90222.1"/>
    <property type="molecule type" value="Genomic_DNA"/>
</dbReference>
<evidence type="ECO:0000313" key="2">
    <source>
        <dbReference type="EMBL" id="QMW90222.1"/>
    </source>
</evidence>
<feature type="coiled-coil region" evidence="1">
    <location>
        <begin position="770"/>
        <end position="1020"/>
    </location>
</feature>
<organism evidence="3 4">
    <name type="scientific">Clostridium butyricum</name>
    <dbReference type="NCBI Taxonomy" id="1492"/>
    <lineage>
        <taxon>Bacteria</taxon>
        <taxon>Bacillati</taxon>
        <taxon>Bacillota</taxon>
        <taxon>Clostridia</taxon>
        <taxon>Eubacteriales</taxon>
        <taxon>Clostridiaceae</taxon>
        <taxon>Clostridium</taxon>
    </lineage>
</organism>
<dbReference type="PANTHER" id="PTHR18867:SF12">
    <property type="entry name" value="DNA REPAIR PROTEIN RAD50"/>
    <property type="match status" value="1"/>
</dbReference>
<dbReference type="GO" id="GO:0006302">
    <property type="term" value="P:double-strand break repair"/>
    <property type="evidence" value="ECO:0007669"/>
    <property type="project" value="TreeGrafter"/>
</dbReference>
<evidence type="ECO:0000313" key="4">
    <source>
        <dbReference type="Proteomes" id="UP000515243"/>
    </source>
</evidence>
<dbReference type="GO" id="GO:0003691">
    <property type="term" value="F:double-stranded telomeric DNA binding"/>
    <property type="evidence" value="ECO:0007669"/>
    <property type="project" value="TreeGrafter"/>
</dbReference>
<sequence>MADGSIIIDTKIDGSGAEKGIGSLGKLGNMAGNALGVATKAAAGMAVGITAATGAVVALTKASVEQYAQYEQLTGGVETLFNKTELSLEDFAAKQGKTTQEAFAEWGELTAGSRIVFNNAEQAYKTAGLSANAYMETITGFSASLLQGLGGDTKKAADIGNMAVVDMSDNANKMGTAMESIQNAYQGFAKQNYTMLDNLKLGYGGTKSEMERLLTDAEKISGVHYDISNFSDIISAIHTIQEQMGITGTTAKEAMSTIEGSLNMTKAAWTNMLAGMADDNADFDTLVNNLVESLSALGENLMPRIGIALNGVGQLIDALLPIVIDKIPEIIQNSLPSILDSATGIVSALGSAVLESLPTLTGLAVEVVTTLIGGLQENIPSIAICATEVVATLLDGILQMLPMLLDAGLKAIGYLVEGIGQQLPELIPLAAECIIQLVQGLVDNAPLILNAGFDLLDNLATGIVNSIPIIIDALPQIIDGILNYFSSYSNNFLTIGFDIIIQLVNGIVDAIPNLIAMLPQIIDSMINFFVSNMPQIAQNGVQVIISLIQGLTEALPTLISYLPQIIMAIATGIINNLPQILAAGVQINVALVNGMLSAIGQLIGAVPSIIGALVSAFGSMLGQFVSIGGNIIAGIGSGILNGVTGLVGTAIEACKSLTDKVKDFFGIHSPSHLMRDEVGVMLIKGIEVGMEQESDNLINTATNICTQLTNQFGNILNEESAEDMVNRFKSVTGVLGSLTNELNNAQSRVDWAKGLTLDDNKWYYDAKTRLEDVKYQLEELSDQISDTEDKNTKKNLQEQQKALQKKQKLIQKEYDYYKEAAQNEINERKEATKKELEIAKEKYSRLEDLSKALTTAIKEQLNQQKDAAISSIESEMDKAEKAYNKACDLIDKQTDRKKTSIQKKIDALDEEKEAESRLQEIQESNNNIAILQAKLNNTASEADKKALELKIKNSKAALEQKKKEWDREDEKAALKEQQDELEEKAKKKKDNLKADYEAIKENYENQKKAAEDYYNKLLETDSINAQARYMILTRSNDELVQLLQSYNPLWQDAGQSLADSLINGLNSKKQDMASAVAEMTSFRNGISIDGYETGTAYNRIAGAYTVDEKGFELSTNNNPVAYVSKGAGILNHMQSLAAIKEEVKAQVGTLGNKLKSAVMAEQYKMGQLAMATTNNSYGGNVDNSTSYGGHLLNVEHMEIRNESDIESLAHELESYKQKKKR</sequence>
<proteinExistence type="predicted"/>
<dbReference type="GO" id="GO:0007004">
    <property type="term" value="P:telomere maintenance via telomerase"/>
    <property type="evidence" value="ECO:0007669"/>
    <property type="project" value="TreeGrafter"/>
</dbReference>
<gene>
    <name evidence="2" type="ORF">FF104_04445</name>
    <name evidence="3" type="ORF">FF104_06260</name>
</gene>
<dbReference type="RefSeq" id="WP_051119392.1">
    <property type="nucleotide sequence ID" value="NZ_AP019716.1"/>
</dbReference>
<reference evidence="3 4" key="1">
    <citation type="submission" date="2019-05" db="EMBL/GenBank/DDBJ databases">
        <authorList>
            <person name="Schori C."/>
            <person name="Ahrens C."/>
        </authorList>
    </citation>
    <scope>NUCLEOTIDE SEQUENCE [LARGE SCALE GENOMIC DNA]</scope>
    <source>
        <strain evidence="3 4">DSM 10702</strain>
    </source>
</reference>
<dbReference type="Proteomes" id="UP000515243">
    <property type="component" value="Chromosome 1"/>
</dbReference>